<dbReference type="AlphaFoldDB" id="A0A8K1YUT6"/>
<reference evidence="4" key="1">
    <citation type="submission" date="2020-01" db="EMBL/GenBank/DDBJ databases">
        <title>The chloroplast and mitochondrion of a new freshwater red algal species from China.</title>
        <authorList>
            <person name="Fang K."/>
            <person name="Xie S."/>
        </authorList>
    </citation>
    <scope>NUCLEOTIDE SEQUENCE</scope>
    <source>
        <strain evidence="4">SAS-FKP1901</strain>
    </source>
</reference>
<keyword evidence="3" id="KW-1133">Transmembrane helix</keyword>
<gene>
    <name evidence="4" type="primary">ycf20</name>
</gene>
<evidence type="ECO:0000313" key="4">
    <source>
        <dbReference type="EMBL" id="UEQ12131.1"/>
    </source>
</evidence>
<dbReference type="InterPro" id="IPR007572">
    <property type="entry name" value="Uncharacterised_Ycf20"/>
</dbReference>
<evidence type="ECO:0000256" key="1">
    <source>
        <dbReference type="ARBA" id="ARBA00009846"/>
    </source>
</evidence>
<keyword evidence="4" id="KW-0934">Plastid</keyword>
<sequence length="109" mass="12200">MIKTQLNTINKLLNLYVSNIFNNKINELSFSIFNILLGFFLATALATIPAQTGDWGVIGAAIIVTCYEIISLMIYPYFFNSNNILFTQINSIKIGIIYGFFVDAFKLGS</sequence>
<comment type="similarity">
    <text evidence="1">Belongs to the ycf20 family.</text>
</comment>
<evidence type="ECO:0000256" key="2">
    <source>
        <dbReference type="ARBA" id="ARBA00021534"/>
    </source>
</evidence>
<evidence type="ECO:0000256" key="3">
    <source>
        <dbReference type="SAM" id="Phobius"/>
    </source>
</evidence>
<dbReference type="PANTHER" id="PTHR33787">
    <property type="match status" value="1"/>
</dbReference>
<keyword evidence="3" id="KW-0812">Transmembrane</keyword>
<keyword evidence="4" id="KW-0150">Chloroplast</keyword>
<feature type="transmembrane region" description="Helical" evidence="3">
    <location>
        <begin position="28"/>
        <end position="48"/>
    </location>
</feature>
<feature type="transmembrane region" description="Helical" evidence="3">
    <location>
        <begin position="55"/>
        <end position="78"/>
    </location>
</feature>
<dbReference type="EMBL" id="MN905507">
    <property type="protein sequence ID" value="UEQ12131.1"/>
    <property type="molecule type" value="Genomic_DNA"/>
</dbReference>
<name>A0A8K1YUT6_9FLOR</name>
<protein>
    <recommendedName>
        <fullName evidence="2">Uncharacterized protein ycf20</fullName>
    </recommendedName>
</protein>
<proteinExistence type="inferred from homology"/>
<keyword evidence="3" id="KW-0472">Membrane</keyword>
<organism evidence="4">
    <name type="scientific">Batrachospermum sp</name>
    <dbReference type="NCBI Taxonomy" id="31373"/>
    <lineage>
        <taxon>Eukaryota</taxon>
        <taxon>Rhodophyta</taxon>
        <taxon>Florideophyceae</taxon>
        <taxon>Nemaliophycidae</taxon>
        <taxon>Batrachospermales</taxon>
        <taxon>Batrachospermaceae</taxon>
        <taxon>Batrachospermum</taxon>
    </lineage>
</organism>
<dbReference type="Pfam" id="PF04483">
    <property type="entry name" value="DUF565"/>
    <property type="match status" value="1"/>
</dbReference>
<accession>A0A8K1YUT6</accession>
<dbReference type="PANTHER" id="PTHR33787:SF4">
    <property type="entry name" value="YCF20-LIKE PROTEIN"/>
    <property type="match status" value="1"/>
</dbReference>
<geneLocation type="chloroplast" evidence="4"/>